<accession>A0A6G1S440</accession>
<dbReference type="GO" id="GO:0006888">
    <property type="term" value="P:endoplasmic reticulum to Golgi vesicle-mediated transport"/>
    <property type="evidence" value="ECO:0007669"/>
    <property type="project" value="UniProtKB-UniRule"/>
</dbReference>
<evidence type="ECO:0000256" key="1">
    <source>
        <dbReference type="ARBA" id="ARBA00022448"/>
    </source>
</evidence>
<protein>
    <recommendedName>
        <fullName evidence="6">Trafficking protein particle complex subunit</fullName>
    </recommendedName>
</protein>
<comment type="similarity">
    <text evidence="5">Belongs to the TRAPP small subunits family. BET5 subfamily.</text>
</comment>
<keyword evidence="1 6" id="KW-0813">Transport</keyword>
<dbReference type="SMART" id="SM01399">
    <property type="entry name" value="Sybindin"/>
    <property type="match status" value="1"/>
</dbReference>
<dbReference type="Pfam" id="PF04099">
    <property type="entry name" value="Sybindin"/>
    <property type="match status" value="1"/>
</dbReference>
<organism evidence="7">
    <name type="scientific">Aceria tosichella</name>
    <name type="common">wheat curl mite</name>
    <dbReference type="NCBI Taxonomy" id="561515"/>
    <lineage>
        <taxon>Eukaryota</taxon>
        <taxon>Metazoa</taxon>
        <taxon>Ecdysozoa</taxon>
        <taxon>Arthropoda</taxon>
        <taxon>Chelicerata</taxon>
        <taxon>Arachnida</taxon>
        <taxon>Acari</taxon>
        <taxon>Acariformes</taxon>
        <taxon>Trombidiformes</taxon>
        <taxon>Prostigmata</taxon>
        <taxon>Eupodina</taxon>
        <taxon>Eriophyoidea</taxon>
        <taxon>Eriophyidae</taxon>
        <taxon>Eriophyinae</taxon>
        <taxon>Aceriini</taxon>
        <taxon>Aceria</taxon>
    </lineage>
</organism>
<dbReference type="PANTHER" id="PTHR23249">
    <property type="entry name" value="TRAFFICKING PROTEIN PARTICLE COMPLEX SUBUNIT"/>
    <property type="match status" value="1"/>
</dbReference>
<dbReference type="Gene3D" id="3.30.450.70">
    <property type="match status" value="1"/>
</dbReference>
<keyword evidence="4 6" id="KW-0333">Golgi apparatus</keyword>
<evidence type="ECO:0000256" key="4">
    <source>
        <dbReference type="ARBA" id="ARBA00023034"/>
    </source>
</evidence>
<evidence type="ECO:0000256" key="2">
    <source>
        <dbReference type="ARBA" id="ARBA00022824"/>
    </source>
</evidence>
<name>A0A6G1S440_9ACAR</name>
<reference evidence="7" key="1">
    <citation type="submission" date="2018-10" db="EMBL/GenBank/DDBJ databases">
        <title>Transcriptome assembly of Aceria tosichella (Wheat curl mite) Type 2.</title>
        <authorList>
            <person name="Scully E.D."/>
            <person name="Geib S.M."/>
            <person name="Palmer N.A."/>
            <person name="Gupta A.K."/>
            <person name="Sarath G."/>
            <person name="Tatineni S."/>
        </authorList>
    </citation>
    <scope>NUCLEOTIDE SEQUENCE</scope>
    <source>
        <strain evidence="7">LincolnNE</strain>
    </source>
</reference>
<dbReference type="PANTHER" id="PTHR23249:SF16">
    <property type="entry name" value="TRAFFICKING PROTEIN PARTICLE COMPLEX SUBUNIT 1"/>
    <property type="match status" value="1"/>
</dbReference>
<evidence type="ECO:0000313" key="7">
    <source>
        <dbReference type="EMBL" id="MDE45138.1"/>
    </source>
</evidence>
<dbReference type="EMBL" id="GGYP01000367">
    <property type="protein sequence ID" value="MDE45138.1"/>
    <property type="molecule type" value="Transcribed_RNA"/>
</dbReference>
<evidence type="ECO:0000256" key="6">
    <source>
        <dbReference type="RuleBase" id="RU366065"/>
    </source>
</evidence>
<proteinExistence type="inferred from homology"/>
<dbReference type="GO" id="GO:0005794">
    <property type="term" value="C:Golgi apparatus"/>
    <property type="evidence" value="ECO:0007669"/>
    <property type="project" value="UniProtKB-SubCell"/>
</dbReference>
<sequence length="139" mass="16278">MSFRLLGKYIFTRDGKCLFSLDTNEPHNTKLIYGFLQTIISFIGHFNDDTEFITYSTDTYQFSVQTLPTDYKMVLITSNSGKPKEFYKQLLKQFYRDIYVELVVKNPVIKPGEEIDSQLFREQVIYYYASPSVGMNTQT</sequence>
<evidence type="ECO:0000256" key="3">
    <source>
        <dbReference type="ARBA" id="ARBA00022892"/>
    </source>
</evidence>
<keyword evidence="2 6" id="KW-0256">Endoplasmic reticulum</keyword>
<dbReference type="SUPFAM" id="SSF64356">
    <property type="entry name" value="SNARE-like"/>
    <property type="match status" value="1"/>
</dbReference>
<dbReference type="AlphaFoldDB" id="A0A6G1S440"/>
<keyword evidence="3 6" id="KW-0931">ER-Golgi transport</keyword>
<comment type="subcellular location">
    <subcellularLocation>
        <location evidence="6">Endoplasmic reticulum</location>
    </subcellularLocation>
    <subcellularLocation>
        <location evidence="6">Golgi apparatus</location>
        <location evidence="6">cis-Golgi network</location>
    </subcellularLocation>
</comment>
<dbReference type="GO" id="GO:0005783">
    <property type="term" value="C:endoplasmic reticulum"/>
    <property type="evidence" value="ECO:0007669"/>
    <property type="project" value="UniProtKB-SubCell"/>
</dbReference>
<dbReference type="InterPro" id="IPR011012">
    <property type="entry name" value="Longin-like_dom_sf"/>
</dbReference>
<evidence type="ECO:0000256" key="5">
    <source>
        <dbReference type="ARBA" id="ARBA00038167"/>
    </source>
</evidence>
<gene>
    <name evidence="7" type="primary">TRAPPC1</name>
    <name evidence="7" type="ORF">g.13361</name>
</gene>
<comment type="subunit">
    <text evidence="6">Part of the multisubunit transport protein particle (TRAPP) complex.</text>
</comment>
<dbReference type="GO" id="GO:0030008">
    <property type="term" value="C:TRAPP complex"/>
    <property type="evidence" value="ECO:0007669"/>
    <property type="project" value="UniProtKB-UniRule"/>
</dbReference>
<dbReference type="InterPro" id="IPR007233">
    <property type="entry name" value="TRAPPC"/>
</dbReference>